<sequence>MVKSLHRKKEPHILLKLDISIAFAYVSWPFLLEVLQFGIWTAVARSSLPDPVNLLYSDFNEWRTRGFNSASSQPLAGRPPLSDVIYLCDGLSRPESNPCSHQASFYADDAVVFLHPSFSDLQVFKLVLDILGQASGIRTNLSKSSASPIHCSEEDLLLTSEILVCEIKEFPCTYLGIPFSIRRPTKEVILPLVPKVAGHLPGWKASLMNRAGCLVMVRVVLSATPIDLLLALDLPKWVLKAIDKKHQ</sequence>
<evidence type="ECO:0008006" key="4">
    <source>
        <dbReference type="Google" id="ProtNLM"/>
    </source>
</evidence>
<protein>
    <recommendedName>
        <fullName evidence="4">Reverse transcriptase domain-containing protein</fullName>
    </recommendedName>
</protein>
<feature type="transmembrane region" description="Helical" evidence="1">
    <location>
        <begin position="21"/>
        <end position="43"/>
    </location>
</feature>
<name>A0AAQ3UK51_PASNO</name>
<dbReference type="EMBL" id="CP144753">
    <property type="protein sequence ID" value="WVZ94068.1"/>
    <property type="molecule type" value="Genomic_DNA"/>
</dbReference>
<keyword evidence="1" id="KW-0812">Transmembrane</keyword>
<evidence type="ECO:0000313" key="2">
    <source>
        <dbReference type="EMBL" id="WVZ94068.1"/>
    </source>
</evidence>
<evidence type="ECO:0000313" key="3">
    <source>
        <dbReference type="Proteomes" id="UP001341281"/>
    </source>
</evidence>
<proteinExistence type="predicted"/>
<keyword evidence="1" id="KW-0472">Membrane</keyword>
<keyword evidence="1" id="KW-1133">Transmembrane helix</keyword>
<accession>A0AAQ3UK51</accession>
<dbReference type="PANTHER" id="PTHR33116:SF78">
    <property type="entry name" value="OS12G0587133 PROTEIN"/>
    <property type="match status" value="1"/>
</dbReference>
<dbReference type="Proteomes" id="UP001341281">
    <property type="component" value="Chromosome 09"/>
</dbReference>
<organism evidence="2 3">
    <name type="scientific">Paspalum notatum var. saurae</name>
    <dbReference type="NCBI Taxonomy" id="547442"/>
    <lineage>
        <taxon>Eukaryota</taxon>
        <taxon>Viridiplantae</taxon>
        <taxon>Streptophyta</taxon>
        <taxon>Embryophyta</taxon>
        <taxon>Tracheophyta</taxon>
        <taxon>Spermatophyta</taxon>
        <taxon>Magnoliopsida</taxon>
        <taxon>Liliopsida</taxon>
        <taxon>Poales</taxon>
        <taxon>Poaceae</taxon>
        <taxon>PACMAD clade</taxon>
        <taxon>Panicoideae</taxon>
        <taxon>Andropogonodae</taxon>
        <taxon>Paspaleae</taxon>
        <taxon>Paspalinae</taxon>
        <taxon>Paspalum</taxon>
    </lineage>
</organism>
<dbReference type="AlphaFoldDB" id="A0AAQ3UK51"/>
<keyword evidence="3" id="KW-1185">Reference proteome</keyword>
<gene>
    <name evidence="2" type="ORF">U9M48_040008</name>
</gene>
<reference evidence="2 3" key="1">
    <citation type="submission" date="2024-02" db="EMBL/GenBank/DDBJ databases">
        <title>High-quality chromosome-scale genome assembly of Pensacola bahiagrass (Paspalum notatum Flugge var. saurae).</title>
        <authorList>
            <person name="Vega J.M."/>
            <person name="Podio M."/>
            <person name="Orjuela J."/>
            <person name="Siena L.A."/>
            <person name="Pessino S.C."/>
            <person name="Combes M.C."/>
            <person name="Mariac C."/>
            <person name="Albertini E."/>
            <person name="Pupilli F."/>
            <person name="Ortiz J.P.A."/>
            <person name="Leblanc O."/>
        </authorList>
    </citation>
    <scope>NUCLEOTIDE SEQUENCE [LARGE SCALE GENOMIC DNA]</scope>
    <source>
        <strain evidence="2">R1</strain>
        <tissue evidence="2">Leaf</tissue>
    </source>
</reference>
<evidence type="ECO:0000256" key="1">
    <source>
        <dbReference type="SAM" id="Phobius"/>
    </source>
</evidence>
<dbReference type="PANTHER" id="PTHR33116">
    <property type="entry name" value="REVERSE TRANSCRIPTASE ZINC-BINDING DOMAIN-CONTAINING PROTEIN-RELATED-RELATED"/>
    <property type="match status" value="1"/>
</dbReference>